<organism evidence="3 4">
    <name type="scientific">Mesorhabditis belari</name>
    <dbReference type="NCBI Taxonomy" id="2138241"/>
    <lineage>
        <taxon>Eukaryota</taxon>
        <taxon>Metazoa</taxon>
        <taxon>Ecdysozoa</taxon>
        <taxon>Nematoda</taxon>
        <taxon>Chromadorea</taxon>
        <taxon>Rhabditida</taxon>
        <taxon>Rhabditina</taxon>
        <taxon>Rhabditomorpha</taxon>
        <taxon>Rhabditoidea</taxon>
        <taxon>Rhabditidae</taxon>
        <taxon>Mesorhabditinae</taxon>
        <taxon>Mesorhabditis</taxon>
    </lineage>
</organism>
<dbReference type="WBParaSite" id="MBELARI_LOCUS17578">
    <property type="protein sequence ID" value="MBELARI_LOCUS17578"/>
    <property type="gene ID" value="MBELARI_LOCUS17578"/>
</dbReference>
<dbReference type="Proteomes" id="UP000887575">
    <property type="component" value="Unassembled WGS sequence"/>
</dbReference>
<dbReference type="GO" id="GO:0000815">
    <property type="term" value="C:ESCRT III complex"/>
    <property type="evidence" value="ECO:0007669"/>
    <property type="project" value="TreeGrafter"/>
</dbReference>
<evidence type="ECO:0000313" key="4">
    <source>
        <dbReference type="WBParaSite" id="MBELARI_LOCUS17578"/>
    </source>
</evidence>
<dbReference type="GO" id="GO:0009898">
    <property type="term" value="C:cytoplasmic side of plasma membrane"/>
    <property type="evidence" value="ECO:0007669"/>
    <property type="project" value="TreeGrafter"/>
</dbReference>
<dbReference type="PANTHER" id="PTHR22761">
    <property type="entry name" value="CHARGED MULTIVESICULAR BODY PROTEIN"/>
    <property type="match status" value="1"/>
</dbReference>
<evidence type="ECO:0000313" key="3">
    <source>
        <dbReference type="Proteomes" id="UP000887575"/>
    </source>
</evidence>
<reference evidence="4" key="1">
    <citation type="submission" date="2024-02" db="UniProtKB">
        <authorList>
            <consortium name="WormBaseParasite"/>
        </authorList>
    </citation>
    <scope>IDENTIFICATION</scope>
</reference>
<feature type="region of interest" description="Disordered" evidence="2">
    <location>
        <begin position="163"/>
        <end position="208"/>
    </location>
</feature>
<dbReference type="Gene3D" id="1.10.287.1060">
    <property type="entry name" value="ESAT-6-like"/>
    <property type="match status" value="1"/>
</dbReference>
<dbReference type="GO" id="GO:0005771">
    <property type="term" value="C:multivesicular body"/>
    <property type="evidence" value="ECO:0007669"/>
    <property type="project" value="TreeGrafter"/>
</dbReference>
<protein>
    <submittedName>
        <fullName evidence="4">Uncharacterized protein</fullName>
    </submittedName>
</protein>
<sequence length="220" mass="24628">MSMFGRLFGKKKEEITAEEAINQLRDTEAILIKKQEYYEQKIDEEIATAKKHGQKNQRLALNALKRKKHHELELSRIDGTLSKLEAQRAALEDAGTNAEVLKVLADASKSLKKANLDLDIDKVNDLMDDIGEQMQDSKELNDAISRPIGDVADEDDLMDELRQLEEEAKQAPSLPSRQSDQEMDTLSDLPTVPSGPITRSKGKVQKQDTMAELEAWAAAN</sequence>
<proteinExistence type="inferred from homology"/>
<dbReference type="PANTHER" id="PTHR22761:SF78">
    <property type="entry name" value="CHARGED MULTIVESICULAR BODY PROTEIN 4B"/>
    <property type="match status" value="1"/>
</dbReference>
<dbReference type="GO" id="GO:0006900">
    <property type="term" value="P:vesicle budding from membrane"/>
    <property type="evidence" value="ECO:0007669"/>
    <property type="project" value="TreeGrafter"/>
</dbReference>
<dbReference type="AlphaFoldDB" id="A0AAF3ETU2"/>
<evidence type="ECO:0000256" key="2">
    <source>
        <dbReference type="SAM" id="MobiDB-lite"/>
    </source>
</evidence>
<evidence type="ECO:0000256" key="1">
    <source>
        <dbReference type="ARBA" id="ARBA00006190"/>
    </source>
</evidence>
<dbReference type="Gene3D" id="6.10.250.1710">
    <property type="match status" value="1"/>
</dbReference>
<dbReference type="Pfam" id="PF03357">
    <property type="entry name" value="Snf7"/>
    <property type="match status" value="1"/>
</dbReference>
<dbReference type="InterPro" id="IPR005024">
    <property type="entry name" value="Snf7_fam"/>
</dbReference>
<dbReference type="GO" id="GO:0032511">
    <property type="term" value="P:late endosome to vacuole transport via multivesicular body sorting pathway"/>
    <property type="evidence" value="ECO:0007669"/>
    <property type="project" value="TreeGrafter"/>
</dbReference>
<comment type="similarity">
    <text evidence="1">Belongs to the SNF7 family.</text>
</comment>
<keyword evidence="3" id="KW-1185">Reference proteome</keyword>
<name>A0AAF3ETU2_9BILA</name>
<accession>A0AAF3ETU2</accession>